<evidence type="ECO:0000256" key="1">
    <source>
        <dbReference type="SAM" id="MobiDB-lite"/>
    </source>
</evidence>
<accession>A0ABW2WYU8</accession>
<evidence type="ECO:0000313" key="2">
    <source>
        <dbReference type="EMBL" id="MFD0626717.1"/>
    </source>
</evidence>
<protein>
    <submittedName>
        <fullName evidence="2">Uncharacterized protein</fullName>
    </submittedName>
</protein>
<evidence type="ECO:0000313" key="3">
    <source>
        <dbReference type="Proteomes" id="UP001596915"/>
    </source>
</evidence>
<dbReference type="EMBL" id="JBHTGL010000008">
    <property type="protein sequence ID" value="MFD0626717.1"/>
    <property type="molecule type" value="Genomic_DNA"/>
</dbReference>
<feature type="region of interest" description="Disordered" evidence="1">
    <location>
        <begin position="276"/>
        <end position="296"/>
    </location>
</feature>
<sequence length="296" mass="31974">MIEHGDDLAWLHRGLDGYYLTFAEGIPAEELAVRLGAPADSPVLDADTVAAIERAAPPWEQPVPDIGRIGDAGNGWSFVLLPCTAYWEHGRTGPESPYGHCPSHGIRTVSAVYTGMDPAQIDVMHDGQHLWGHSDSGFNGSRPHLLSTALADLGWNADEEEEEDEDGEVPPHTPSYELLYAALGNFFGLNGLPRAAIENRTLPGMFCEPRELPRHEYADAPAGPYGPCEQCGGPMVLSHVAKAVGSYVLYCDRCKALGGYRVERLTRTDERTVPNPKWANAKLLGDGDGDGDGDSD</sequence>
<proteinExistence type="predicted"/>
<gene>
    <name evidence="2" type="ORF">ACFQ2K_32485</name>
</gene>
<organism evidence="2 3">
    <name type="scientific">Streptomyces sanglieri</name>
    <dbReference type="NCBI Taxonomy" id="193460"/>
    <lineage>
        <taxon>Bacteria</taxon>
        <taxon>Bacillati</taxon>
        <taxon>Actinomycetota</taxon>
        <taxon>Actinomycetes</taxon>
        <taxon>Kitasatosporales</taxon>
        <taxon>Streptomycetaceae</taxon>
        <taxon>Streptomyces</taxon>
    </lineage>
</organism>
<keyword evidence="3" id="KW-1185">Reference proteome</keyword>
<name>A0ABW2WYU8_9ACTN</name>
<reference evidence="3" key="1">
    <citation type="journal article" date="2019" name="Int. J. Syst. Evol. Microbiol.">
        <title>The Global Catalogue of Microorganisms (GCM) 10K type strain sequencing project: providing services to taxonomists for standard genome sequencing and annotation.</title>
        <authorList>
            <consortium name="The Broad Institute Genomics Platform"/>
            <consortium name="The Broad Institute Genome Sequencing Center for Infectious Disease"/>
            <person name="Wu L."/>
            <person name="Ma J."/>
        </authorList>
    </citation>
    <scope>NUCLEOTIDE SEQUENCE [LARGE SCALE GENOMIC DNA]</scope>
    <source>
        <strain evidence="3">JCM 12607</strain>
    </source>
</reference>
<feature type="compositionally biased region" description="Acidic residues" evidence="1">
    <location>
        <begin position="287"/>
        <end position="296"/>
    </location>
</feature>
<dbReference type="Proteomes" id="UP001596915">
    <property type="component" value="Unassembled WGS sequence"/>
</dbReference>
<comment type="caution">
    <text evidence="2">The sequence shown here is derived from an EMBL/GenBank/DDBJ whole genome shotgun (WGS) entry which is preliminary data.</text>
</comment>